<dbReference type="InterPro" id="IPR029052">
    <property type="entry name" value="Metallo-depent_PP-like"/>
</dbReference>
<dbReference type="AlphaFoldDB" id="A0A6J4URG6"/>
<dbReference type="InterPro" id="IPR050126">
    <property type="entry name" value="Ap4A_hydrolase"/>
</dbReference>
<dbReference type="GO" id="GO:0016791">
    <property type="term" value="F:phosphatase activity"/>
    <property type="evidence" value="ECO:0007669"/>
    <property type="project" value="TreeGrafter"/>
</dbReference>
<name>A0A6J4URG6_9BACT</name>
<evidence type="ECO:0000313" key="2">
    <source>
        <dbReference type="EMBL" id="CAA9557774.1"/>
    </source>
</evidence>
<protein>
    <recommendedName>
        <fullName evidence="1">Calcineurin-like phosphoesterase domain-containing protein</fullName>
    </recommendedName>
</protein>
<reference evidence="2" key="1">
    <citation type="submission" date="2020-02" db="EMBL/GenBank/DDBJ databases">
        <authorList>
            <person name="Meier V. D."/>
        </authorList>
    </citation>
    <scope>NUCLEOTIDE SEQUENCE</scope>
    <source>
        <strain evidence="2">AVDCRST_MAG88</strain>
    </source>
</reference>
<gene>
    <name evidence="2" type="ORF">AVDCRST_MAG88-1246</name>
</gene>
<accession>A0A6J4URG6</accession>
<dbReference type="SUPFAM" id="SSF56300">
    <property type="entry name" value="Metallo-dependent phosphatases"/>
    <property type="match status" value="1"/>
</dbReference>
<dbReference type="PANTHER" id="PTHR42850">
    <property type="entry name" value="METALLOPHOSPHOESTERASE"/>
    <property type="match status" value="1"/>
</dbReference>
<dbReference type="Gene3D" id="3.60.21.10">
    <property type="match status" value="1"/>
</dbReference>
<dbReference type="PANTHER" id="PTHR42850:SF2">
    <property type="entry name" value="BLL5683 PROTEIN"/>
    <property type="match status" value="1"/>
</dbReference>
<dbReference type="Pfam" id="PF00149">
    <property type="entry name" value="Metallophos"/>
    <property type="match status" value="1"/>
</dbReference>
<dbReference type="GO" id="GO:0005737">
    <property type="term" value="C:cytoplasm"/>
    <property type="evidence" value="ECO:0007669"/>
    <property type="project" value="TreeGrafter"/>
</dbReference>
<proteinExistence type="predicted"/>
<feature type="domain" description="Calcineurin-like phosphoesterase" evidence="1">
    <location>
        <begin position="5"/>
        <end position="171"/>
    </location>
</feature>
<organism evidence="2">
    <name type="scientific">uncultured Thermomicrobiales bacterium</name>
    <dbReference type="NCBI Taxonomy" id="1645740"/>
    <lineage>
        <taxon>Bacteria</taxon>
        <taxon>Pseudomonadati</taxon>
        <taxon>Thermomicrobiota</taxon>
        <taxon>Thermomicrobia</taxon>
        <taxon>Thermomicrobiales</taxon>
        <taxon>environmental samples</taxon>
    </lineage>
</organism>
<sequence length="194" mass="20354">MAGFTVAVLADIHGDAAAFNAVLTDLATQPHQATVLAGDLLLNGPHPLEVLARVRTLGAPAIQGNTEQLLLAARDAPNTDAVTRWVRAQLSEDNLAYLAALPLAHRITPPGGVSPKDDLLIVHATPTDVNAMIITQLPPAGTVLTLTSEPEAVALLGDARANLILHGHIHYASAGTIRGQRLASIRCGRLPIRR</sequence>
<evidence type="ECO:0000259" key="1">
    <source>
        <dbReference type="Pfam" id="PF00149"/>
    </source>
</evidence>
<dbReference type="EMBL" id="CADCWM010000427">
    <property type="protein sequence ID" value="CAA9557774.1"/>
    <property type="molecule type" value="Genomic_DNA"/>
</dbReference>
<dbReference type="InterPro" id="IPR004843">
    <property type="entry name" value="Calcineurin-like_PHP"/>
</dbReference>